<reference evidence="4" key="1">
    <citation type="journal article" date="2018" name="Nat. Microbiol.">
        <title>Leveraging single-cell genomics to expand the fungal tree of life.</title>
        <authorList>
            <person name="Ahrendt S.R."/>
            <person name="Quandt C.A."/>
            <person name="Ciobanu D."/>
            <person name="Clum A."/>
            <person name="Salamov A."/>
            <person name="Andreopoulos B."/>
            <person name="Cheng J.F."/>
            <person name="Woyke T."/>
            <person name="Pelin A."/>
            <person name="Henrissat B."/>
            <person name="Reynolds N.K."/>
            <person name="Benny G.L."/>
            <person name="Smith M.E."/>
            <person name="James T.Y."/>
            <person name="Grigoriev I.V."/>
        </authorList>
    </citation>
    <scope>NUCLEOTIDE SEQUENCE [LARGE SCALE GENOMIC DNA]</scope>
    <source>
        <strain evidence="4">ATCC 52028</strain>
    </source>
</reference>
<gene>
    <name evidence="3" type="ORF">CXG81DRAFT_17860</name>
</gene>
<protein>
    <recommendedName>
        <fullName evidence="5">Extracellular membrane protein CFEM domain-containing protein</fullName>
    </recommendedName>
</protein>
<dbReference type="Proteomes" id="UP000274922">
    <property type="component" value="Unassembled WGS sequence"/>
</dbReference>
<dbReference type="AlphaFoldDB" id="A0A4V1IV17"/>
<sequence length="309" mass="31244">MRWAQALLGAVVLTLATPLAAAGDVSDARTAEAAKVGAATPASATATAAAAAADASAAADAAAAPAPAPSTPSVAGREDQSVKPDPTSIFEFTNGTTTLDAVCGAVNTTLTACSLFVSCQALPEMPTDGSCTDMALARQLCAADRDLVETVPNHHCAAVNLTCQADPSIPGCAVRWPLPPTVESQAHLIASCKTNKLDACRQCGISPRSGWINETQLLVGCDIFSVYSAVCKESDGLSECNALVNTCHASAHLGAMDDLCSGVKSAIGSTIIKTTTSDGPSQIMAPTGYRIGALLVVLAALPSLLQSLF</sequence>
<evidence type="ECO:0008006" key="5">
    <source>
        <dbReference type="Google" id="ProtNLM"/>
    </source>
</evidence>
<evidence type="ECO:0000313" key="4">
    <source>
        <dbReference type="Proteomes" id="UP000274922"/>
    </source>
</evidence>
<feature type="chain" id="PRO_5020966273" description="Extracellular membrane protein CFEM domain-containing protein" evidence="2">
    <location>
        <begin position="23"/>
        <end position="309"/>
    </location>
</feature>
<name>A0A4V1IV17_9FUNG</name>
<evidence type="ECO:0000256" key="1">
    <source>
        <dbReference type="SAM" id="MobiDB-lite"/>
    </source>
</evidence>
<feature type="signal peptide" evidence="2">
    <location>
        <begin position="1"/>
        <end position="22"/>
    </location>
</feature>
<accession>A0A4V1IV17</accession>
<proteinExistence type="predicted"/>
<organism evidence="3 4">
    <name type="scientific">Caulochytrium protostelioides</name>
    <dbReference type="NCBI Taxonomy" id="1555241"/>
    <lineage>
        <taxon>Eukaryota</taxon>
        <taxon>Fungi</taxon>
        <taxon>Fungi incertae sedis</taxon>
        <taxon>Chytridiomycota</taxon>
        <taxon>Chytridiomycota incertae sedis</taxon>
        <taxon>Chytridiomycetes</taxon>
        <taxon>Caulochytriales</taxon>
        <taxon>Caulochytriaceae</taxon>
        <taxon>Caulochytrium</taxon>
    </lineage>
</organism>
<evidence type="ECO:0000256" key="2">
    <source>
        <dbReference type="SAM" id="SignalP"/>
    </source>
</evidence>
<keyword evidence="2" id="KW-0732">Signal</keyword>
<feature type="region of interest" description="Disordered" evidence="1">
    <location>
        <begin position="63"/>
        <end position="86"/>
    </location>
</feature>
<dbReference type="EMBL" id="ML014142">
    <property type="protein sequence ID" value="RKP02499.1"/>
    <property type="molecule type" value="Genomic_DNA"/>
</dbReference>
<keyword evidence="4" id="KW-1185">Reference proteome</keyword>
<evidence type="ECO:0000313" key="3">
    <source>
        <dbReference type="EMBL" id="RKP02499.1"/>
    </source>
</evidence>